<dbReference type="Pfam" id="PF03786">
    <property type="entry name" value="UxuA"/>
    <property type="match status" value="1"/>
</dbReference>
<comment type="similarity">
    <text evidence="4 9">Belongs to the mannonate dehydratase family.</text>
</comment>
<proteinExistence type="inferred from homology"/>
<sequence>MELTFRWYGPDDPVRLEYIRQIPGMQGIVSAVYDVPVGEVWSRERIRGLKETVEAHGLRLAVIESVPVHEDIKLGQAGRDRYIDNYVATLRNLAAEGIRTVCYNVMPVFDWTRTKLDHVLPDGSTTLIYEDDVIQQMDPADGTLRLPGWDTSYLDGEVGRLFERYRSIGVEQYWENIAYFVQRVMPEAAELGMRMAVHPDDPPWPIFGLPRILGREEQFARYLSLFDHPAHGICFCTGSLGSDPANDLPHMIRQFGSAGRIHFVHARNVRVTGQRSFQETAHLSSAGSVDMTAVMRALADIGYTGPLRSDHGRMIWGERGRSGYGLYDRALGAVYLNGIWEAVAKCSEAARAHHPAK</sequence>
<comment type="cofactor">
    <cofactor evidence="9">
        <name>Fe(2+)</name>
        <dbReference type="ChEBI" id="CHEBI:29033"/>
    </cofactor>
    <cofactor evidence="9">
        <name>Mn(2+)</name>
        <dbReference type="ChEBI" id="CHEBI:29035"/>
    </cofactor>
</comment>
<dbReference type="PANTHER" id="PTHR30387">
    <property type="entry name" value="MANNONATE DEHYDRATASE"/>
    <property type="match status" value="1"/>
</dbReference>
<gene>
    <name evidence="9" type="primary">uxuA</name>
    <name evidence="10" type="ORF">WJ0W_002817</name>
</gene>
<name>A0ABN8U3D3_9BACL</name>
<dbReference type="InterPro" id="IPR004628">
    <property type="entry name" value="Man_deHydtase"/>
</dbReference>
<dbReference type="Gene3D" id="3.20.20.150">
    <property type="entry name" value="Divalent-metal-dependent TIM barrel enzymes"/>
    <property type="match status" value="1"/>
</dbReference>
<keyword evidence="7 9" id="KW-0464">Manganese</keyword>
<dbReference type="NCBIfam" id="NF003027">
    <property type="entry name" value="PRK03906.1"/>
    <property type="match status" value="2"/>
</dbReference>
<dbReference type="PANTHER" id="PTHR30387:SF2">
    <property type="entry name" value="MANNONATE DEHYDRATASE"/>
    <property type="match status" value="1"/>
</dbReference>
<evidence type="ECO:0000256" key="8">
    <source>
        <dbReference type="ARBA" id="ARBA00023239"/>
    </source>
</evidence>
<evidence type="ECO:0000313" key="10">
    <source>
        <dbReference type="EMBL" id="CAH8245582.1"/>
    </source>
</evidence>
<dbReference type="InterPro" id="IPR036237">
    <property type="entry name" value="Xyl_isomerase-like_sf"/>
</dbReference>
<evidence type="ECO:0000256" key="4">
    <source>
        <dbReference type="ARBA" id="ARBA00007389"/>
    </source>
</evidence>
<dbReference type="EMBL" id="CALYLO010000003">
    <property type="protein sequence ID" value="CAH8245582.1"/>
    <property type="molecule type" value="Genomic_DNA"/>
</dbReference>
<accession>A0ABN8U3D3</accession>
<evidence type="ECO:0000256" key="1">
    <source>
        <dbReference type="ARBA" id="ARBA00001794"/>
    </source>
</evidence>
<evidence type="ECO:0000256" key="5">
    <source>
        <dbReference type="ARBA" id="ARBA00012927"/>
    </source>
</evidence>
<dbReference type="SUPFAM" id="SSF51658">
    <property type="entry name" value="Xylose isomerase-like"/>
    <property type="match status" value="1"/>
</dbReference>
<comment type="catalytic activity">
    <reaction evidence="1 9">
        <text>D-mannonate = 2-dehydro-3-deoxy-D-gluconate + H2O</text>
        <dbReference type="Rhea" id="RHEA:20097"/>
        <dbReference type="ChEBI" id="CHEBI:15377"/>
        <dbReference type="ChEBI" id="CHEBI:17767"/>
        <dbReference type="ChEBI" id="CHEBI:57990"/>
        <dbReference type="EC" id="4.2.1.8"/>
    </reaction>
</comment>
<protein>
    <recommendedName>
        <fullName evidence="5 9">Mannonate dehydratase</fullName>
        <ecNumber evidence="5 9">4.2.1.8</ecNumber>
    </recommendedName>
    <alternativeName>
        <fullName evidence="9">D-mannonate hydro-lyase</fullName>
    </alternativeName>
</protein>
<evidence type="ECO:0000256" key="7">
    <source>
        <dbReference type="ARBA" id="ARBA00023211"/>
    </source>
</evidence>
<comment type="caution">
    <text evidence="10">The sequence shown here is derived from an EMBL/GenBank/DDBJ whole genome shotgun (WGS) entry which is preliminary data.</text>
</comment>
<organism evidence="10 11">
    <name type="scientific">Paenibacillus melissococcoides</name>
    <dbReference type="NCBI Taxonomy" id="2912268"/>
    <lineage>
        <taxon>Bacteria</taxon>
        <taxon>Bacillati</taxon>
        <taxon>Bacillota</taxon>
        <taxon>Bacilli</taxon>
        <taxon>Bacillales</taxon>
        <taxon>Paenibacillaceae</taxon>
        <taxon>Paenibacillus</taxon>
    </lineage>
</organism>
<evidence type="ECO:0000256" key="2">
    <source>
        <dbReference type="ARBA" id="ARBA00002713"/>
    </source>
</evidence>
<keyword evidence="8 9" id="KW-0456">Lyase</keyword>
<dbReference type="PIRSF" id="PIRSF016049">
    <property type="entry name" value="Man_dehyd"/>
    <property type="match status" value="1"/>
</dbReference>
<keyword evidence="11" id="KW-1185">Reference proteome</keyword>
<dbReference type="EC" id="4.2.1.8" evidence="5 9"/>
<dbReference type="RefSeq" id="WP_213426227.1">
    <property type="nucleotide sequence ID" value="NZ_AP031286.1"/>
</dbReference>
<comment type="function">
    <text evidence="2 9">Catalyzes the dehydration of D-mannonate.</text>
</comment>
<comment type="pathway">
    <text evidence="3 9">Carbohydrate metabolism; pentose and glucuronate interconversion.</text>
</comment>
<evidence type="ECO:0000256" key="9">
    <source>
        <dbReference type="HAMAP-Rule" id="MF_00106"/>
    </source>
</evidence>
<keyword evidence="6 9" id="KW-0408">Iron</keyword>
<dbReference type="HAMAP" id="MF_00106">
    <property type="entry name" value="UxuA"/>
    <property type="match status" value="1"/>
</dbReference>
<reference evidence="10" key="1">
    <citation type="submission" date="2022-06" db="EMBL/GenBank/DDBJ databases">
        <authorList>
            <person name="Dietemann V."/>
            <person name="Ory F."/>
            <person name="Dainat B."/>
            <person name="Oberhansli S."/>
        </authorList>
    </citation>
    <scope>NUCLEOTIDE SEQUENCE</scope>
    <source>
        <strain evidence="10">Ena-SAMPLE-TAB-26-04-2022-14:26:32:270-5432</strain>
    </source>
</reference>
<dbReference type="Proteomes" id="UP001154322">
    <property type="component" value="Unassembled WGS sequence"/>
</dbReference>
<evidence type="ECO:0000256" key="6">
    <source>
        <dbReference type="ARBA" id="ARBA00023004"/>
    </source>
</evidence>
<evidence type="ECO:0000256" key="3">
    <source>
        <dbReference type="ARBA" id="ARBA00004892"/>
    </source>
</evidence>
<evidence type="ECO:0000313" key="11">
    <source>
        <dbReference type="Proteomes" id="UP001154322"/>
    </source>
</evidence>